<reference evidence="2 3" key="1">
    <citation type="submission" date="2024-09" db="EMBL/GenBank/DDBJ databases">
        <title>Draft genome sequences of 6 high pH adapted Marinobacter shengliensis sp. isolated from Mariana forearc serpentinite mud volcanoes.</title>
        <authorList>
            <person name="Elkassas S."/>
            <person name="Serres M."/>
            <person name="Michael N."/>
            <person name="Amina P."/>
            <person name="Teodora Z."/>
            <person name="Julie H."/>
        </authorList>
    </citation>
    <scope>NUCLEOTIDE SEQUENCE [LARGE SCALE GENOMIC DNA]</scope>
    <source>
        <strain evidence="2 3">EB4</strain>
    </source>
</reference>
<evidence type="ECO:0000259" key="1">
    <source>
        <dbReference type="Pfam" id="PF06527"/>
    </source>
</evidence>
<protein>
    <submittedName>
        <fullName evidence="2">TniQ family protein</fullName>
    </submittedName>
</protein>
<proteinExistence type="predicted"/>
<sequence>MLPVPVLPDETLSSWLTRAALEQGCDPLVLTGSIWPGWRAWTMDIDRGLGDQQLSKLPPVSGIPAGTFKAMSLRREAEVIAGGDLEVSRSWPWVLALGSKNRRRQSGLQYCPDCLQTDSKPYFRRKWRFAWQSGCETHQVRLVSHCDRCCSPVQPHRLTAESILLSKCPICDFNLARAIRYPISTGSKIFQAASNDVIHSRHAFYDSQAFAPHNWFAIARFFTGVVRQALRQPSSQLAGALRRLEVLSGIDNAPLLGLPLELLLPLERDFLFNQAYRLMLVGRSDLLQALLDAGVTANCLRSNSESIPPGLSELFINLSTNDKRARSSRSILPRKRSRRSVLMAWARLQRKMGP</sequence>
<dbReference type="Proteomes" id="UP001576762">
    <property type="component" value="Unassembled WGS sequence"/>
</dbReference>
<organism evidence="2 3">
    <name type="scientific">Marinobacter shengliensis</name>
    <dbReference type="NCBI Taxonomy" id="1389223"/>
    <lineage>
        <taxon>Bacteria</taxon>
        <taxon>Pseudomonadati</taxon>
        <taxon>Pseudomonadota</taxon>
        <taxon>Gammaproteobacteria</taxon>
        <taxon>Pseudomonadales</taxon>
        <taxon>Marinobacteraceae</taxon>
        <taxon>Marinobacter</taxon>
    </lineage>
</organism>
<dbReference type="EMBL" id="JBHFLD010000004">
    <property type="protein sequence ID" value="MFB2714723.1"/>
    <property type="molecule type" value="Genomic_DNA"/>
</dbReference>
<comment type="caution">
    <text evidence="2">The sequence shown here is derived from an EMBL/GenBank/DDBJ whole genome shotgun (WGS) entry which is preliminary data.</text>
</comment>
<evidence type="ECO:0000313" key="3">
    <source>
        <dbReference type="Proteomes" id="UP001576762"/>
    </source>
</evidence>
<evidence type="ECO:0000313" key="2">
    <source>
        <dbReference type="EMBL" id="MFB2714723.1"/>
    </source>
</evidence>
<accession>A0ABV4W450</accession>
<keyword evidence="3" id="KW-1185">Reference proteome</keyword>
<name>A0ABV4W450_9GAMM</name>
<dbReference type="Pfam" id="PF06527">
    <property type="entry name" value="TniQ"/>
    <property type="match status" value="1"/>
</dbReference>
<dbReference type="InterPro" id="IPR009492">
    <property type="entry name" value="TniQ"/>
</dbReference>
<gene>
    <name evidence="2" type="ORF">ACE05E_04430</name>
</gene>
<feature type="domain" description="TniQ" evidence="1">
    <location>
        <begin position="5"/>
        <end position="142"/>
    </location>
</feature>
<dbReference type="RefSeq" id="WP_374813142.1">
    <property type="nucleotide sequence ID" value="NZ_JBHFLD010000004.1"/>
</dbReference>